<gene>
    <name evidence="2" type="ORF">Ltuc_0411</name>
</gene>
<sequence length="61" mass="6933">MEKYEWIIGALFSGLVPALIGWLWFNNSKNQLIQKQKSGKGSINVQAGKDIIIKNDSKREK</sequence>
<keyword evidence="1" id="KW-1133">Transmembrane helix</keyword>
<proteinExistence type="predicted"/>
<organism evidence="2 3">
    <name type="scientific">Legionella tucsonensis</name>
    <dbReference type="NCBI Taxonomy" id="40335"/>
    <lineage>
        <taxon>Bacteria</taxon>
        <taxon>Pseudomonadati</taxon>
        <taxon>Pseudomonadota</taxon>
        <taxon>Gammaproteobacteria</taxon>
        <taxon>Legionellales</taxon>
        <taxon>Legionellaceae</taxon>
        <taxon>Legionella</taxon>
    </lineage>
</organism>
<evidence type="ECO:0000313" key="3">
    <source>
        <dbReference type="Proteomes" id="UP000054693"/>
    </source>
</evidence>
<feature type="transmembrane region" description="Helical" evidence="1">
    <location>
        <begin position="6"/>
        <end position="25"/>
    </location>
</feature>
<evidence type="ECO:0000256" key="1">
    <source>
        <dbReference type="SAM" id="Phobius"/>
    </source>
</evidence>
<keyword evidence="3" id="KW-1185">Reference proteome</keyword>
<protein>
    <submittedName>
        <fullName evidence="2">Uncharacterized protein</fullName>
    </submittedName>
</protein>
<keyword evidence="1" id="KW-0812">Transmembrane</keyword>
<comment type="caution">
    <text evidence="2">The sequence shown here is derived from an EMBL/GenBank/DDBJ whole genome shotgun (WGS) entry which is preliminary data.</text>
</comment>
<dbReference type="AlphaFoldDB" id="A0A0W0ZU21"/>
<dbReference type="EMBL" id="LNZA01000001">
    <property type="protein sequence ID" value="KTD72564.1"/>
    <property type="molecule type" value="Genomic_DNA"/>
</dbReference>
<accession>A0A0W0ZU21</accession>
<evidence type="ECO:0000313" key="2">
    <source>
        <dbReference type="EMBL" id="KTD72564.1"/>
    </source>
</evidence>
<keyword evidence="1" id="KW-0472">Membrane</keyword>
<dbReference type="RefSeq" id="WP_058519702.1">
    <property type="nucleotide sequence ID" value="NZ_CAAAIP010000010.1"/>
</dbReference>
<name>A0A0W0ZU21_9GAMM</name>
<reference evidence="2 3" key="1">
    <citation type="submission" date="2015-11" db="EMBL/GenBank/DDBJ databases">
        <title>Genomic analysis of 38 Legionella species identifies large and diverse effector repertoires.</title>
        <authorList>
            <person name="Burstein D."/>
            <person name="Amaro F."/>
            <person name="Zusman T."/>
            <person name="Lifshitz Z."/>
            <person name="Cohen O."/>
            <person name="Gilbert J.A."/>
            <person name="Pupko T."/>
            <person name="Shuman H.A."/>
            <person name="Segal G."/>
        </authorList>
    </citation>
    <scope>NUCLEOTIDE SEQUENCE [LARGE SCALE GENOMIC DNA]</scope>
    <source>
        <strain evidence="2 3">ATCC 49180</strain>
    </source>
</reference>
<dbReference type="Proteomes" id="UP000054693">
    <property type="component" value="Unassembled WGS sequence"/>
</dbReference>